<proteinExistence type="predicted"/>
<reference evidence="1" key="1">
    <citation type="submission" date="2020-04" db="EMBL/GenBank/DDBJ databases">
        <authorList>
            <person name="Chiriac C."/>
            <person name="Salcher M."/>
            <person name="Ghai R."/>
            <person name="Kavagutti S V."/>
        </authorList>
    </citation>
    <scope>NUCLEOTIDE SEQUENCE</scope>
</reference>
<dbReference type="EMBL" id="LR796663">
    <property type="protein sequence ID" value="CAB4157530.1"/>
    <property type="molecule type" value="Genomic_DNA"/>
</dbReference>
<protein>
    <submittedName>
        <fullName evidence="1">Uncharacterized protein</fullName>
    </submittedName>
</protein>
<evidence type="ECO:0000313" key="1">
    <source>
        <dbReference type="EMBL" id="CAB4157530.1"/>
    </source>
</evidence>
<gene>
    <name evidence="1" type="ORF">UFOVP691_30</name>
</gene>
<sequence length="59" mass="6599">MNKPFAEMDALRSKMIVVLVDLADAARAVVRSDGTDRLSIEQLRAALYSYNLWIGENEA</sequence>
<name>A0A6J5NCS8_9CAUD</name>
<organism evidence="1">
    <name type="scientific">uncultured Caudovirales phage</name>
    <dbReference type="NCBI Taxonomy" id="2100421"/>
    <lineage>
        <taxon>Viruses</taxon>
        <taxon>Duplodnaviria</taxon>
        <taxon>Heunggongvirae</taxon>
        <taxon>Uroviricota</taxon>
        <taxon>Caudoviricetes</taxon>
        <taxon>Peduoviridae</taxon>
        <taxon>Maltschvirus</taxon>
        <taxon>Maltschvirus maltsch</taxon>
    </lineage>
</organism>
<accession>A0A6J5NCS8</accession>